<protein>
    <submittedName>
        <fullName evidence="1">Transglutaminase-like cysteine peptidase</fullName>
    </submittedName>
</protein>
<dbReference type="PANTHER" id="PTHR39327">
    <property type="match status" value="1"/>
</dbReference>
<organism evidence="1 2">
    <name type="scientific">Bradyrhizobium cytisi</name>
    <dbReference type="NCBI Taxonomy" id="515489"/>
    <lineage>
        <taxon>Bacteria</taxon>
        <taxon>Pseudomonadati</taxon>
        <taxon>Pseudomonadota</taxon>
        <taxon>Alphaproteobacteria</taxon>
        <taxon>Hyphomicrobiales</taxon>
        <taxon>Nitrobacteraceae</taxon>
        <taxon>Bradyrhizobium</taxon>
    </lineage>
</organism>
<dbReference type="AlphaFoldDB" id="A0A5S4W217"/>
<reference evidence="1 2" key="1">
    <citation type="submission" date="2019-08" db="EMBL/GenBank/DDBJ databases">
        <title>Bradyrhizobium hipponensis sp. nov., a rhizobium isolated from a Lupinus angustifolius root nodule in Tunisia.</title>
        <authorList>
            <person name="Off K."/>
            <person name="Rejili M."/>
            <person name="Mars M."/>
            <person name="Brachmann A."/>
            <person name="Marin M."/>
        </authorList>
    </citation>
    <scope>NUCLEOTIDE SEQUENCE [LARGE SCALE GENOMIC DNA]</scope>
    <source>
        <strain evidence="1 2">CTAW11</strain>
    </source>
</reference>
<dbReference type="InterPro" id="IPR010319">
    <property type="entry name" value="Transglutaminase-like_Cys_pept"/>
</dbReference>
<dbReference type="Gene3D" id="3.10.620.30">
    <property type="match status" value="1"/>
</dbReference>
<dbReference type="PANTHER" id="PTHR39327:SF1">
    <property type="entry name" value="BLR5470 PROTEIN"/>
    <property type="match status" value="1"/>
</dbReference>
<accession>A0A5S4W217</accession>
<keyword evidence="2" id="KW-1185">Reference proteome</keyword>
<evidence type="ECO:0000313" key="2">
    <source>
        <dbReference type="Proteomes" id="UP000324853"/>
    </source>
</evidence>
<dbReference type="OrthoDB" id="7206808at2"/>
<gene>
    <name evidence="1" type="ORF">FXB38_34625</name>
</gene>
<dbReference type="Proteomes" id="UP000324853">
    <property type="component" value="Unassembled WGS sequence"/>
</dbReference>
<dbReference type="EMBL" id="VSSR01000070">
    <property type="protein sequence ID" value="TYL74642.1"/>
    <property type="molecule type" value="Genomic_DNA"/>
</dbReference>
<proteinExistence type="predicted"/>
<evidence type="ECO:0000313" key="1">
    <source>
        <dbReference type="EMBL" id="TYL74642.1"/>
    </source>
</evidence>
<name>A0A5S4W217_9BRAD</name>
<dbReference type="Pfam" id="PF06035">
    <property type="entry name" value="Peptidase_C93"/>
    <property type="match status" value="1"/>
</dbReference>
<comment type="caution">
    <text evidence="1">The sequence shown here is derived from an EMBL/GenBank/DDBJ whole genome shotgun (WGS) entry which is preliminary data.</text>
</comment>
<sequence>MQLEMPTVPPPPTIRHMRFETPTLPPMAYTMFCLRYADECRTQPLFRGGLVRLAGERWAILKEINQTVNRSISPDDAELSSGVEAWLINPDRGDCNDYAVTKRHKLLDRGWPSSALLLSEVVTRWGKHHLILVVRTRSGDLVLDNLTPVIKPWARVPYRWVRIQMPGQPRLWTTIADRGE</sequence>